<dbReference type="EMBL" id="JACAZE010000019">
    <property type="protein sequence ID" value="KAF7294155.1"/>
    <property type="molecule type" value="Genomic_DNA"/>
</dbReference>
<sequence length="327" mass="35844">MTPTATSELPAALTRAQQHHSNHSTLSVVSTTYATALDVCTTMYGEHTATPDAIERFYEPSAKKNYELTAFSSYENPVLTATSRSVIADIHTLSRQLSAIDVPRPVALLCTLLRLKPPQTGFLARRINEPLFQALRVWTEIGDVCENESFDGHRRTIVEHTLNVLILPGIHREGRYRGQPATESPLLTNSSAPISPVTPSSHSIALPPTTSYAHPHLTAPALSIPGTALTIPSPFHLQLRIITRLSFNEQGHITHHRDFWDVKDVLGLVPGVSLAQWVATRLAARSVGWVVRSGWLGFPSSPSTPEQEEERMEKGMSVPATSTTRGT</sequence>
<protein>
    <submittedName>
        <fullName evidence="2">Uncharacterized protein</fullName>
    </submittedName>
</protein>
<dbReference type="Proteomes" id="UP000613580">
    <property type="component" value="Unassembled WGS sequence"/>
</dbReference>
<gene>
    <name evidence="2" type="ORF">HMN09_01143900</name>
</gene>
<dbReference type="OrthoDB" id="9995831at2759"/>
<name>A0A8H6S6U4_MYCCL</name>
<evidence type="ECO:0000313" key="2">
    <source>
        <dbReference type="EMBL" id="KAF7294155.1"/>
    </source>
</evidence>
<feature type="region of interest" description="Disordered" evidence="1">
    <location>
        <begin position="300"/>
        <end position="327"/>
    </location>
</feature>
<evidence type="ECO:0000256" key="1">
    <source>
        <dbReference type="SAM" id="MobiDB-lite"/>
    </source>
</evidence>
<proteinExistence type="predicted"/>
<feature type="region of interest" description="Disordered" evidence="1">
    <location>
        <begin position="1"/>
        <end position="21"/>
    </location>
</feature>
<reference evidence="2" key="1">
    <citation type="submission" date="2020-05" db="EMBL/GenBank/DDBJ databases">
        <title>Mycena genomes resolve the evolution of fungal bioluminescence.</title>
        <authorList>
            <person name="Tsai I.J."/>
        </authorList>
    </citation>
    <scope>NUCLEOTIDE SEQUENCE</scope>
    <source>
        <strain evidence="2">110903Hualien_Pintung</strain>
    </source>
</reference>
<organism evidence="2 3">
    <name type="scientific">Mycena chlorophos</name>
    <name type="common">Agaric fungus</name>
    <name type="synonym">Agaricus chlorophos</name>
    <dbReference type="NCBI Taxonomy" id="658473"/>
    <lineage>
        <taxon>Eukaryota</taxon>
        <taxon>Fungi</taxon>
        <taxon>Dikarya</taxon>
        <taxon>Basidiomycota</taxon>
        <taxon>Agaricomycotina</taxon>
        <taxon>Agaricomycetes</taxon>
        <taxon>Agaricomycetidae</taxon>
        <taxon>Agaricales</taxon>
        <taxon>Marasmiineae</taxon>
        <taxon>Mycenaceae</taxon>
        <taxon>Mycena</taxon>
    </lineage>
</organism>
<evidence type="ECO:0000313" key="3">
    <source>
        <dbReference type="Proteomes" id="UP000613580"/>
    </source>
</evidence>
<dbReference type="AlphaFoldDB" id="A0A8H6S6U4"/>
<comment type="caution">
    <text evidence="2">The sequence shown here is derived from an EMBL/GenBank/DDBJ whole genome shotgun (WGS) entry which is preliminary data.</text>
</comment>
<accession>A0A8H6S6U4</accession>
<keyword evidence="3" id="KW-1185">Reference proteome</keyword>